<sequence length="127" mass="14133">MLFKDKAFYRLLKLQVPLSQGRTAGFCATLLACHLVYVCCSVFSIVSLFLLAVLSLVFAEEQKEMEEDDPFTFDYHRLRVGGLILAAVLCLIGITILFSKTPSYTHHHALNNNTTCLQGWVDGTVCG</sequence>
<feature type="transmembrane region" description="Helical" evidence="7">
    <location>
        <begin position="35"/>
        <end position="58"/>
    </location>
</feature>
<evidence type="ECO:0000256" key="6">
    <source>
        <dbReference type="ARBA" id="ARBA00023136"/>
    </source>
</evidence>
<evidence type="ECO:0000256" key="7">
    <source>
        <dbReference type="RuleBase" id="RU364131"/>
    </source>
</evidence>
<keyword evidence="3 7" id="KW-0813">Transport</keyword>
<dbReference type="AlphaFoldDB" id="A0AAY5K5H3"/>
<evidence type="ECO:0000256" key="3">
    <source>
        <dbReference type="ARBA" id="ARBA00022448"/>
    </source>
</evidence>
<dbReference type="GO" id="GO:0017080">
    <property type="term" value="F:sodium channel regulator activity"/>
    <property type="evidence" value="ECO:0007669"/>
    <property type="project" value="TreeGrafter"/>
</dbReference>
<evidence type="ECO:0000256" key="2">
    <source>
        <dbReference type="ARBA" id="ARBA00005948"/>
    </source>
</evidence>
<dbReference type="PANTHER" id="PTHR14132">
    <property type="entry name" value="SODIUM/POTASSIUM-TRANSPORTING ATPASE SUBUNIT GAMMA"/>
    <property type="match status" value="1"/>
</dbReference>
<keyword evidence="7" id="KW-1133">Transmembrane helix</keyword>
<evidence type="ECO:0000256" key="1">
    <source>
        <dbReference type="ARBA" id="ARBA00004167"/>
    </source>
</evidence>
<reference evidence="8" key="3">
    <citation type="submission" date="2025-09" db="UniProtKB">
        <authorList>
            <consortium name="Ensembl"/>
        </authorList>
    </citation>
    <scope>IDENTIFICATION</scope>
</reference>
<dbReference type="Pfam" id="PF02038">
    <property type="entry name" value="ATP1G1_PLM_MAT8"/>
    <property type="match status" value="1"/>
</dbReference>
<evidence type="ECO:0000256" key="5">
    <source>
        <dbReference type="ARBA" id="ARBA00023065"/>
    </source>
</evidence>
<dbReference type="CDD" id="cd20328">
    <property type="entry name" value="FXYD3-like"/>
    <property type="match status" value="1"/>
</dbReference>
<reference evidence="8 9" key="1">
    <citation type="submission" date="2020-02" db="EMBL/GenBank/DDBJ databases">
        <title>Esox lucius (northern pike) genome, fEsoLuc1, primary haplotype.</title>
        <authorList>
            <person name="Myers G."/>
            <person name="Karagic N."/>
            <person name="Meyer A."/>
            <person name="Pippel M."/>
            <person name="Reichard M."/>
            <person name="Winkler S."/>
            <person name="Tracey A."/>
            <person name="Sims Y."/>
            <person name="Howe K."/>
            <person name="Rhie A."/>
            <person name="Formenti G."/>
            <person name="Durbin R."/>
            <person name="Fedrigo O."/>
            <person name="Jarvis E.D."/>
        </authorList>
    </citation>
    <scope>NUCLEOTIDE SEQUENCE [LARGE SCALE GENOMIC DNA]</scope>
</reference>
<feature type="transmembrane region" description="Helical" evidence="7">
    <location>
        <begin position="78"/>
        <end position="98"/>
    </location>
</feature>
<dbReference type="Gene3D" id="1.20.5.780">
    <property type="entry name" value="Single helix bin"/>
    <property type="match status" value="1"/>
</dbReference>
<comment type="caution">
    <text evidence="7">Lacks conserved residue(s) required for the propagation of feature annotation.</text>
</comment>
<comment type="similarity">
    <text evidence="2 7">Belongs to the FXYD family.</text>
</comment>
<proteinExistence type="inferred from homology"/>
<dbReference type="GO" id="GO:0043269">
    <property type="term" value="P:regulation of monoatomic ion transport"/>
    <property type="evidence" value="ECO:0007669"/>
    <property type="project" value="InterPro"/>
</dbReference>
<keyword evidence="9" id="KW-1185">Reference proteome</keyword>
<name>A0AAY5K5H3_ESOLU</name>
<organism evidence="8 9">
    <name type="scientific">Esox lucius</name>
    <name type="common">Northern pike</name>
    <dbReference type="NCBI Taxonomy" id="8010"/>
    <lineage>
        <taxon>Eukaryota</taxon>
        <taxon>Metazoa</taxon>
        <taxon>Chordata</taxon>
        <taxon>Craniata</taxon>
        <taxon>Vertebrata</taxon>
        <taxon>Euteleostomi</taxon>
        <taxon>Actinopterygii</taxon>
        <taxon>Neopterygii</taxon>
        <taxon>Teleostei</taxon>
        <taxon>Protacanthopterygii</taxon>
        <taxon>Esociformes</taxon>
        <taxon>Esocidae</taxon>
        <taxon>Esox</taxon>
    </lineage>
</organism>
<keyword evidence="6 7" id="KW-0472">Membrane</keyword>
<dbReference type="PANTHER" id="PTHR14132:SF14">
    <property type="entry name" value="FXYD DOMAIN-CONTAINING ION TRANSPORT REGULATOR 5"/>
    <property type="match status" value="1"/>
</dbReference>
<evidence type="ECO:0000256" key="4">
    <source>
        <dbReference type="ARBA" id="ARBA00022692"/>
    </source>
</evidence>
<dbReference type="GO" id="GO:0006811">
    <property type="term" value="P:monoatomic ion transport"/>
    <property type="evidence" value="ECO:0007669"/>
    <property type="project" value="UniProtKB-KW"/>
</dbReference>
<dbReference type="GeneTree" id="ENSGT00990000206251"/>
<dbReference type="Ensembl" id="ENSELUT00000099003.1">
    <property type="protein sequence ID" value="ENSELUP00000084243.1"/>
    <property type="gene ID" value="ENSELUG00000022144.3"/>
</dbReference>
<keyword evidence="4 7" id="KW-0812">Transmembrane</keyword>
<dbReference type="Proteomes" id="UP000265140">
    <property type="component" value="Chromosome 20"/>
</dbReference>
<evidence type="ECO:0000313" key="9">
    <source>
        <dbReference type="Proteomes" id="UP000265140"/>
    </source>
</evidence>
<accession>A0AAY5K5H3</accession>
<dbReference type="GO" id="GO:0016020">
    <property type="term" value="C:membrane"/>
    <property type="evidence" value="ECO:0007669"/>
    <property type="project" value="UniProtKB-SubCell"/>
</dbReference>
<evidence type="ECO:0000313" key="8">
    <source>
        <dbReference type="Ensembl" id="ENSELUP00000084243.1"/>
    </source>
</evidence>
<keyword evidence="5 7" id="KW-0406">Ion transport</keyword>
<protein>
    <recommendedName>
        <fullName evidence="7">FXYD domain-containing ion transport regulator</fullName>
    </recommendedName>
</protein>
<dbReference type="PROSITE" id="PS51257">
    <property type="entry name" value="PROKAR_LIPOPROTEIN"/>
    <property type="match status" value="1"/>
</dbReference>
<comment type="subcellular location">
    <subcellularLocation>
        <location evidence="1">Membrane</location>
        <topology evidence="1">Single-pass membrane protein</topology>
    </subcellularLocation>
</comment>
<reference evidence="8" key="2">
    <citation type="submission" date="2025-08" db="UniProtKB">
        <authorList>
            <consortium name="Ensembl"/>
        </authorList>
    </citation>
    <scope>IDENTIFICATION</scope>
</reference>
<dbReference type="InterPro" id="IPR000272">
    <property type="entry name" value="Ion-transport_regulator_FXYD"/>
</dbReference>